<feature type="compositionally biased region" description="Basic and acidic residues" evidence="1">
    <location>
        <begin position="546"/>
        <end position="561"/>
    </location>
</feature>
<dbReference type="GO" id="GO:0010972">
    <property type="term" value="P:negative regulation of G2/M transition of mitotic cell cycle"/>
    <property type="evidence" value="ECO:0007669"/>
    <property type="project" value="TreeGrafter"/>
</dbReference>
<evidence type="ECO:0000313" key="2">
    <source>
        <dbReference type="EMBL" id="KAF2217988.1"/>
    </source>
</evidence>
<feature type="region of interest" description="Disordered" evidence="1">
    <location>
        <begin position="90"/>
        <end position="412"/>
    </location>
</feature>
<feature type="compositionally biased region" description="Low complexity" evidence="1">
    <location>
        <begin position="167"/>
        <end position="178"/>
    </location>
</feature>
<dbReference type="SUPFAM" id="SSF81901">
    <property type="entry name" value="HCP-like"/>
    <property type="match status" value="1"/>
</dbReference>
<feature type="compositionally biased region" description="Low complexity" evidence="1">
    <location>
        <begin position="345"/>
        <end position="356"/>
    </location>
</feature>
<dbReference type="InterPro" id="IPR006597">
    <property type="entry name" value="Sel1-like"/>
</dbReference>
<dbReference type="AlphaFoldDB" id="A0A6A6FXM9"/>
<feature type="compositionally biased region" description="Polar residues" evidence="1">
    <location>
        <begin position="202"/>
        <end position="225"/>
    </location>
</feature>
<dbReference type="InterPro" id="IPR052945">
    <property type="entry name" value="Mitotic_Regulator"/>
</dbReference>
<dbReference type="Proteomes" id="UP000799539">
    <property type="component" value="Unassembled WGS sequence"/>
</dbReference>
<feature type="compositionally biased region" description="Basic and acidic residues" evidence="1">
    <location>
        <begin position="796"/>
        <end position="809"/>
    </location>
</feature>
<name>A0A6A6FXM9_9PEZI</name>
<proteinExistence type="predicted"/>
<feature type="compositionally biased region" description="Basic and acidic residues" evidence="1">
    <location>
        <begin position="489"/>
        <end position="507"/>
    </location>
</feature>
<evidence type="ECO:0008006" key="4">
    <source>
        <dbReference type="Google" id="ProtNLM"/>
    </source>
</evidence>
<gene>
    <name evidence="2" type="ORF">CERZMDRAFT_92616</name>
</gene>
<keyword evidence="3" id="KW-1185">Reference proteome</keyword>
<dbReference type="GO" id="GO:0032153">
    <property type="term" value="C:cell division site"/>
    <property type="evidence" value="ECO:0007669"/>
    <property type="project" value="TreeGrafter"/>
</dbReference>
<dbReference type="Pfam" id="PF08238">
    <property type="entry name" value="Sel1"/>
    <property type="match status" value="3"/>
</dbReference>
<dbReference type="SMART" id="SM00671">
    <property type="entry name" value="SEL1"/>
    <property type="match status" value="3"/>
</dbReference>
<feature type="compositionally biased region" description="Polar residues" evidence="1">
    <location>
        <begin position="297"/>
        <end position="309"/>
    </location>
</feature>
<feature type="compositionally biased region" description="Basic and acidic residues" evidence="1">
    <location>
        <begin position="359"/>
        <end position="371"/>
    </location>
</feature>
<feature type="region of interest" description="Disordered" evidence="1">
    <location>
        <begin position="63"/>
        <end position="82"/>
    </location>
</feature>
<feature type="compositionally biased region" description="Polar residues" evidence="1">
    <location>
        <begin position="562"/>
        <end position="577"/>
    </location>
</feature>
<feature type="compositionally biased region" description="Basic residues" evidence="1">
    <location>
        <begin position="829"/>
        <end position="843"/>
    </location>
</feature>
<feature type="region of interest" description="Disordered" evidence="1">
    <location>
        <begin position="489"/>
        <end position="584"/>
    </location>
</feature>
<evidence type="ECO:0000313" key="3">
    <source>
        <dbReference type="Proteomes" id="UP000799539"/>
    </source>
</evidence>
<feature type="region of interest" description="Disordered" evidence="1">
    <location>
        <begin position="793"/>
        <end position="843"/>
    </location>
</feature>
<sequence>MGSRPPHLNLRDTNVAKGQDEVFDKPRMPFMGRDLPSPRAGEVPPAMSPLDFIAMQSRMLKQQLAEEKRREEQAGRRVSRLDHKLVEKEFRNRPDFFRSVSDQSRMTDVEEEEEDMASPPSQGGTQPTTQTPDSQRPVSFYPTLDRASYMTDDAPDMPALPTPFFDAQEGAEQESQSQTVKSEPDYFGIPRATSPEPVEPNVNVQAPSPNVPPSLTNSIDTISSHPRTRTNDSQRSQRSLQSQRSERERGLAPPQSPRYPRSPRSFQSIRSVPPDSGDEDAASANESTGHPSARKLSGSSNMSRPQSPFSPWMQPVHRSPSMTSEYSMSGSQQMHRPSAAFNNFSRPMSSSGRPSSDAMRPRPSFESRPSFDQRPNIPHRQASDRSSSTEASYKQAVSRGNSGDDMKPTPKLGIHIPQYLRSSSVVDVDSPTLHGQPIVGLPEDGSVTPGDNSASSYIYAKYALPRGRPVDRDSTAFRDSWIQNQFEWDAKHGRKPSQEVRGHERNQSDSPMSSDPQSSPSLSDAPRKGRGLAPEASVTRSQSADPRARDASHKISVDRSPLHQSEVASLHTPSVKTESTDRTIKPLHKKALSADVTPEEHLDIGIEAHDAGATNKSTYHLRLAALAGLPTAMLLYALACRHGWGMRPNQAEGVKWLRKAIDTAGLDVADAEEKLNSTNSSGKKLDPNERKKRKAQYALAIYELGISSMNGWGCTKDKALAVRCYEIAGSWGDVDALAEAAFCYTQGVGVKKDLKRAAALYRKAAEMGMSMAGNSWIYKAKYMDSGNVSIISGDLASKDKSEKKDKKPEPPPIPADDGRGERPPAGGRSRSRSIWGKRKPEKP</sequence>
<feature type="compositionally biased region" description="Low complexity" evidence="1">
    <location>
        <begin position="233"/>
        <end position="243"/>
    </location>
</feature>
<evidence type="ECO:0000256" key="1">
    <source>
        <dbReference type="SAM" id="MobiDB-lite"/>
    </source>
</evidence>
<feature type="compositionally biased region" description="Polar residues" evidence="1">
    <location>
        <begin position="320"/>
        <end position="344"/>
    </location>
</feature>
<dbReference type="Gene3D" id="1.25.40.10">
    <property type="entry name" value="Tetratricopeptide repeat domain"/>
    <property type="match status" value="1"/>
</dbReference>
<organism evidence="2 3">
    <name type="scientific">Cercospora zeae-maydis SCOH1-5</name>
    <dbReference type="NCBI Taxonomy" id="717836"/>
    <lineage>
        <taxon>Eukaryota</taxon>
        <taxon>Fungi</taxon>
        <taxon>Dikarya</taxon>
        <taxon>Ascomycota</taxon>
        <taxon>Pezizomycotina</taxon>
        <taxon>Dothideomycetes</taxon>
        <taxon>Dothideomycetidae</taxon>
        <taxon>Mycosphaerellales</taxon>
        <taxon>Mycosphaerellaceae</taxon>
        <taxon>Cercospora</taxon>
    </lineage>
</organism>
<feature type="region of interest" description="Disordered" evidence="1">
    <location>
        <begin position="24"/>
        <end position="47"/>
    </location>
</feature>
<feature type="compositionally biased region" description="Low complexity" evidence="1">
    <location>
        <begin position="508"/>
        <end position="524"/>
    </location>
</feature>
<feature type="compositionally biased region" description="Low complexity" evidence="1">
    <location>
        <begin position="118"/>
        <end position="135"/>
    </location>
</feature>
<dbReference type="PANTHER" id="PTHR43628:SF11">
    <property type="entry name" value="PROTEIN DSF2"/>
    <property type="match status" value="1"/>
</dbReference>
<dbReference type="OrthoDB" id="2384430at2759"/>
<dbReference type="InterPro" id="IPR011990">
    <property type="entry name" value="TPR-like_helical_dom_sf"/>
</dbReference>
<dbReference type="EMBL" id="ML992662">
    <property type="protein sequence ID" value="KAF2217988.1"/>
    <property type="molecule type" value="Genomic_DNA"/>
</dbReference>
<accession>A0A6A6FXM9</accession>
<protein>
    <recommendedName>
        <fullName evidence="4">Mitosis inhibitor nif1</fullName>
    </recommendedName>
</protein>
<dbReference type="PANTHER" id="PTHR43628">
    <property type="entry name" value="ACTIVATOR OF C KINASE PROTEIN 1-RELATED"/>
    <property type="match status" value="1"/>
</dbReference>
<feature type="compositionally biased region" description="Basic and acidic residues" evidence="1">
    <location>
        <begin position="64"/>
        <end position="82"/>
    </location>
</feature>
<reference evidence="2" key="1">
    <citation type="journal article" date="2020" name="Stud. Mycol.">
        <title>101 Dothideomycetes genomes: a test case for predicting lifestyles and emergence of pathogens.</title>
        <authorList>
            <person name="Haridas S."/>
            <person name="Albert R."/>
            <person name="Binder M."/>
            <person name="Bloem J."/>
            <person name="Labutti K."/>
            <person name="Salamov A."/>
            <person name="Andreopoulos B."/>
            <person name="Baker S."/>
            <person name="Barry K."/>
            <person name="Bills G."/>
            <person name="Bluhm B."/>
            <person name="Cannon C."/>
            <person name="Castanera R."/>
            <person name="Culley D."/>
            <person name="Daum C."/>
            <person name="Ezra D."/>
            <person name="Gonzalez J."/>
            <person name="Henrissat B."/>
            <person name="Kuo A."/>
            <person name="Liang C."/>
            <person name="Lipzen A."/>
            <person name="Lutzoni F."/>
            <person name="Magnuson J."/>
            <person name="Mondo S."/>
            <person name="Nolan M."/>
            <person name="Ohm R."/>
            <person name="Pangilinan J."/>
            <person name="Park H.-J."/>
            <person name="Ramirez L."/>
            <person name="Alfaro M."/>
            <person name="Sun H."/>
            <person name="Tritt A."/>
            <person name="Yoshinaga Y."/>
            <person name="Zwiers L.-H."/>
            <person name="Turgeon B."/>
            <person name="Goodwin S."/>
            <person name="Spatafora J."/>
            <person name="Crous P."/>
            <person name="Grigoriev I."/>
        </authorList>
    </citation>
    <scope>NUCLEOTIDE SEQUENCE</scope>
    <source>
        <strain evidence="2">SCOH1-5</strain>
    </source>
</reference>